<accession>A0A3N4YHY9</accession>
<name>A0A3N4YHY9_9MICO</name>
<gene>
    <name evidence="1" type="ORF">EDD34_0974</name>
</gene>
<evidence type="ECO:0000313" key="1">
    <source>
        <dbReference type="EMBL" id="RPF20383.1"/>
    </source>
</evidence>
<dbReference type="AlphaFoldDB" id="A0A3N4YHY9"/>
<sequence>MSSWFSRFLKCAEIDDEDSGLGPKHPSFAAHFRDPIYDDPADDLAPFGNDEGWDLLADWAERADELHSDSTLTQLAPEWFRGRPLLPADLNEHDVDVNDIVIAAGFTLLRLTGQIGEPDRALVLRALDIRDRTHGHEPQTQQMRADLLAFGRTR</sequence>
<dbReference type="OrthoDB" id="5146838at2"/>
<proteinExistence type="predicted"/>
<organism evidence="1 2">
    <name type="scientific">Myceligenerans xiligouense</name>
    <dbReference type="NCBI Taxonomy" id="253184"/>
    <lineage>
        <taxon>Bacteria</taxon>
        <taxon>Bacillati</taxon>
        <taxon>Actinomycetota</taxon>
        <taxon>Actinomycetes</taxon>
        <taxon>Micrococcales</taxon>
        <taxon>Promicromonosporaceae</taxon>
        <taxon>Myceligenerans</taxon>
    </lineage>
</organism>
<dbReference type="Proteomes" id="UP000280501">
    <property type="component" value="Unassembled WGS sequence"/>
</dbReference>
<keyword evidence="2" id="KW-1185">Reference proteome</keyword>
<dbReference type="EMBL" id="RKQZ01000001">
    <property type="protein sequence ID" value="RPF20383.1"/>
    <property type="molecule type" value="Genomic_DNA"/>
</dbReference>
<reference evidence="1 2" key="1">
    <citation type="submission" date="2018-11" db="EMBL/GenBank/DDBJ databases">
        <title>Sequencing the genomes of 1000 actinobacteria strains.</title>
        <authorList>
            <person name="Klenk H.-P."/>
        </authorList>
    </citation>
    <scope>NUCLEOTIDE SEQUENCE [LARGE SCALE GENOMIC DNA]</scope>
    <source>
        <strain evidence="1 2">DSM 15700</strain>
    </source>
</reference>
<comment type="caution">
    <text evidence="1">The sequence shown here is derived from an EMBL/GenBank/DDBJ whole genome shotgun (WGS) entry which is preliminary data.</text>
</comment>
<evidence type="ECO:0000313" key="2">
    <source>
        <dbReference type="Proteomes" id="UP000280501"/>
    </source>
</evidence>
<dbReference type="RefSeq" id="WP_123813560.1">
    <property type="nucleotide sequence ID" value="NZ_RKQZ01000001.1"/>
</dbReference>
<protein>
    <submittedName>
        <fullName evidence="1">Uncharacterized protein YfeS</fullName>
    </submittedName>
</protein>